<feature type="domain" description="Pyridoxamine 5'-phosphate oxidase N-terminal" evidence="1">
    <location>
        <begin position="151"/>
        <end position="248"/>
    </location>
</feature>
<sequence length="335" mass="35830">MSDSIENVAELEACIGKVPGPIDLKVIDHLDDGARRWIAASPLLFAAFGDGRNVGMTLGGGEQGFVQVLDASRLRLPAAALDELQLAREGLGFGALFLTPSIGETLRVGGRVAAVKGGEVEIHVDECYVHCAKALIRSKFWEAPAHHQMPDDAPDFVAASRFMALATVDAKGHADVSPKGDPQDMLIRLRQGCAWIADRPGNRRADSFRNMLTQPHVAAALLIPGCTKVALLSGRARITTDAAVRTDLSVAGKMPILLTCIEQPALSIRESAALTRAGLWPAKPRAEGIDSAAMFVAHIKHSKARGLQAKLARAAVSVPGIMEKGLQRDYRKNLY</sequence>
<evidence type="ECO:0000259" key="1">
    <source>
        <dbReference type="Pfam" id="PF01243"/>
    </source>
</evidence>
<dbReference type="PANTHER" id="PTHR42815">
    <property type="entry name" value="FAD-BINDING, PUTATIVE (AFU_ORTHOLOGUE AFUA_6G07600)-RELATED"/>
    <property type="match status" value="1"/>
</dbReference>
<dbReference type="OrthoDB" id="9796486at2"/>
<reference evidence="2 3" key="1">
    <citation type="submission" date="2017-03" db="EMBL/GenBank/DDBJ databases">
        <authorList>
            <person name="Afonso C.L."/>
            <person name="Miller P.J."/>
            <person name="Scott M.A."/>
            <person name="Spackman E."/>
            <person name="Goraichik I."/>
            <person name="Dimitrov K.M."/>
            <person name="Suarez D.L."/>
            <person name="Swayne D.E."/>
        </authorList>
    </citation>
    <scope>NUCLEOTIDE SEQUENCE [LARGE SCALE GENOMIC DNA]</scope>
    <source>
        <strain evidence="2">Genome sequencing of Nitrospira japonica strain NJ11</strain>
    </source>
</reference>
<dbReference type="Gene3D" id="2.30.110.10">
    <property type="entry name" value="Electron Transport, Fmn-binding Protein, Chain A"/>
    <property type="match status" value="1"/>
</dbReference>
<dbReference type="Pfam" id="PF01243">
    <property type="entry name" value="PNPOx_N"/>
    <property type="match status" value="1"/>
</dbReference>
<dbReference type="Proteomes" id="UP000192042">
    <property type="component" value="Chromosome I"/>
</dbReference>
<dbReference type="RefSeq" id="WP_080888457.1">
    <property type="nucleotide sequence ID" value="NZ_LT828648.1"/>
</dbReference>
<dbReference type="STRING" id="1325564.NSJP_0030"/>
<proteinExistence type="predicted"/>
<evidence type="ECO:0000313" key="3">
    <source>
        <dbReference type="Proteomes" id="UP000192042"/>
    </source>
</evidence>
<protein>
    <recommendedName>
        <fullName evidence="1">Pyridoxamine 5'-phosphate oxidase N-terminal domain-containing protein</fullName>
    </recommendedName>
</protein>
<dbReference type="EMBL" id="LT828648">
    <property type="protein sequence ID" value="SLM46202.1"/>
    <property type="molecule type" value="Genomic_DNA"/>
</dbReference>
<keyword evidence="3" id="KW-1185">Reference proteome</keyword>
<organism evidence="2 3">
    <name type="scientific">Nitrospira japonica</name>
    <dbReference type="NCBI Taxonomy" id="1325564"/>
    <lineage>
        <taxon>Bacteria</taxon>
        <taxon>Pseudomonadati</taxon>
        <taxon>Nitrospirota</taxon>
        <taxon>Nitrospiria</taxon>
        <taxon>Nitrospirales</taxon>
        <taxon>Nitrospiraceae</taxon>
        <taxon>Nitrospira</taxon>
    </lineage>
</organism>
<dbReference type="InterPro" id="IPR012349">
    <property type="entry name" value="Split_barrel_FMN-bd"/>
</dbReference>
<accession>A0A1W1HZQ0</accession>
<dbReference type="KEGG" id="nja:NSJP_0030"/>
<dbReference type="SUPFAM" id="SSF50475">
    <property type="entry name" value="FMN-binding split barrel"/>
    <property type="match status" value="1"/>
</dbReference>
<name>A0A1W1HZQ0_9BACT</name>
<dbReference type="AlphaFoldDB" id="A0A1W1HZQ0"/>
<dbReference type="PANTHER" id="PTHR42815:SF2">
    <property type="entry name" value="FAD-BINDING, PUTATIVE (AFU_ORTHOLOGUE AFUA_6G07600)-RELATED"/>
    <property type="match status" value="1"/>
</dbReference>
<dbReference type="InterPro" id="IPR011576">
    <property type="entry name" value="Pyridox_Oxase_N"/>
</dbReference>
<gene>
    <name evidence="2" type="ORF">NSJP_0030</name>
</gene>
<evidence type="ECO:0000313" key="2">
    <source>
        <dbReference type="EMBL" id="SLM46202.1"/>
    </source>
</evidence>